<feature type="transmembrane region" description="Helical" evidence="8">
    <location>
        <begin position="118"/>
        <end position="141"/>
    </location>
</feature>
<evidence type="ECO:0000313" key="9">
    <source>
        <dbReference type="EMBL" id="HIZ89598.1"/>
    </source>
</evidence>
<feature type="transmembrane region" description="Helical" evidence="8">
    <location>
        <begin position="6"/>
        <end position="31"/>
    </location>
</feature>
<evidence type="ECO:0000256" key="4">
    <source>
        <dbReference type="ARBA" id="ARBA00022692"/>
    </source>
</evidence>
<dbReference type="PANTHER" id="PTHR11040:SF211">
    <property type="entry name" value="ZINC TRANSPORTER ZIP11"/>
    <property type="match status" value="1"/>
</dbReference>
<keyword evidence="6 8" id="KW-1133">Transmembrane helix</keyword>
<accession>A0A9D2GT66</accession>
<evidence type="ECO:0000256" key="8">
    <source>
        <dbReference type="SAM" id="Phobius"/>
    </source>
</evidence>
<evidence type="ECO:0000256" key="7">
    <source>
        <dbReference type="ARBA" id="ARBA00023136"/>
    </source>
</evidence>
<sequence length="264" mass="27824">MHSLDPILLALLAGIFNWAMTSAGAATVFFFKDMNKRILNIMLGFAAGVMVAASFWSLLLPAKTMAEKAGMTPWLPVVIGFALGGALLMLMDNILPHLHPRSKDGVPEGVSSKLRKSILLVFAITLHNIPEGFAVGVAFGAIANQGVTLAAALVMALGIGIQNLPEGAAVSIPLRKEGYSRKSSFMIGQVSGIVEPIAAVIGAYFAVNMTYLLPYTLSFAAGAMIYVVVEELIPESQSEEHSHGATIGAMTGFLVMTFLDTALG</sequence>
<feature type="transmembrane region" description="Helical" evidence="8">
    <location>
        <begin position="71"/>
        <end position="91"/>
    </location>
</feature>
<gene>
    <name evidence="9" type="ORF">H9804_06610</name>
</gene>
<comment type="caution">
    <text evidence="9">The sequence shown here is derived from an EMBL/GenBank/DDBJ whole genome shotgun (WGS) entry which is preliminary data.</text>
</comment>
<dbReference type="Pfam" id="PF02535">
    <property type="entry name" value="Zip"/>
    <property type="match status" value="1"/>
</dbReference>
<keyword evidence="4 8" id="KW-0812">Transmembrane</keyword>
<organism evidence="9 10">
    <name type="scientific">Candidatus Mucispirillum faecigallinarum</name>
    <dbReference type="NCBI Taxonomy" id="2838699"/>
    <lineage>
        <taxon>Bacteria</taxon>
        <taxon>Pseudomonadati</taxon>
        <taxon>Deferribacterota</taxon>
        <taxon>Deferribacteres</taxon>
        <taxon>Deferribacterales</taxon>
        <taxon>Mucispirillaceae</taxon>
        <taxon>Mucispirillum</taxon>
    </lineage>
</organism>
<keyword evidence="7 8" id="KW-0472">Membrane</keyword>
<evidence type="ECO:0000256" key="6">
    <source>
        <dbReference type="ARBA" id="ARBA00022989"/>
    </source>
</evidence>
<reference evidence="9" key="1">
    <citation type="journal article" date="2021" name="PeerJ">
        <title>Extensive microbial diversity within the chicken gut microbiome revealed by metagenomics and culture.</title>
        <authorList>
            <person name="Gilroy R."/>
            <person name="Ravi A."/>
            <person name="Getino M."/>
            <person name="Pursley I."/>
            <person name="Horton D.L."/>
            <person name="Alikhan N.F."/>
            <person name="Baker D."/>
            <person name="Gharbi K."/>
            <person name="Hall N."/>
            <person name="Watson M."/>
            <person name="Adriaenssens E.M."/>
            <person name="Foster-Nyarko E."/>
            <person name="Jarju S."/>
            <person name="Secka A."/>
            <person name="Antonio M."/>
            <person name="Oren A."/>
            <person name="Chaudhuri R.R."/>
            <person name="La Ragione R."/>
            <person name="Hildebrand F."/>
            <person name="Pallen M.J."/>
        </authorList>
    </citation>
    <scope>NUCLEOTIDE SEQUENCE</scope>
    <source>
        <strain evidence="9">ChiW4-1371</strain>
    </source>
</reference>
<evidence type="ECO:0000256" key="5">
    <source>
        <dbReference type="ARBA" id="ARBA00022833"/>
    </source>
</evidence>
<dbReference type="PANTHER" id="PTHR11040">
    <property type="entry name" value="ZINC/IRON TRANSPORTER"/>
    <property type="match status" value="1"/>
</dbReference>
<keyword evidence="5" id="KW-0862">Zinc</keyword>
<evidence type="ECO:0000313" key="10">
    <source>
        <dbReference type="Proteomes" id="UP000824176"/>
    </source>
</evidence>
<feature type="transmembrane region" description="Helical" evidence="8">
    <location>
        <begin position="212"/>
        <end position="229"/>
    </location>
</feature>
<protein>
    <submittedName>
        <fullName evidence="9">ZIP family metal transporter</fullName>
    </submittedName>
</protein>
<feature type="transmembrane region" description="Helical" evidence="8">
    <location>
        <begin position="185"/>
        <end position="206"/>
    </location>
</feature>
<feature type="transmembrane region" description="Helical" evidence="8">
    <location>
        <begin position="241"/>
        <end position="259"/>
    </location>
</feature>
<reference evidence="9" key="2">
    <citation type="submission" date="2021-04" db="EMBL/GenBank/DDBJ databases">
        <authorList>
            <person name="Gilroy R."/>
        </authorList>
    </citation>
    <scope>NUCLEOTIDE SEQUENCE</scope>
    <source>
        <strain evidence="9">ChiW4-1371</strain>
    </source>
</reference>
<dbReference type="Proteomes" id="UP000824176">
    <property type="component" value="Unassembled WGS sequence"/>
</dbReference>
<evidence type="ECO:0000256" key="2">
    <source>
        <dbReference type="ARBA" id="ARBA00006939"/>
    </source>
</evidence>
<comment type="similarity">
    <text evidence="2">Belongs to the ZIP transporter (TC 2.A.5) family.</text>
</comment>
<keyword evidence="3" id="KW-1003">Cell membrane</keyword>
<proteinExistence type="inferred from homology"/>
<comment type="subcellular location">
    <subcellularLocation>
        <location evidence="1">Cell membrane</location>
        <topology evidence="1">Multi-pass membrane protein</topology>
    </subcellularLocation>
</comment>
<feature type="transmembrane region" description="Helical" evidence="8">
    <location>
        <begin position="147"/>
        <end position="164"/>
    </location>
</feature>
<dbReference type="GO" id="GO:0005886">
    <property type="term" value="C:plasma membrane"/>
    <property type="evidence" value="ECO:0007669"/>
    <property type="project" value="UniProtKB-SubCell"/>
</dbReference>
<name>A0A9D2GT66_9BACT</name>
<evidence type="ECO:0000256" key="3">
    <source>
        <dbReference type="ARBA" id="ARBA00022475"/>
    </source>
</evidence>
<evidence type="ECO:0000256" key="1">
    <source>
        <dbReference type="ARBA" id="ARBA00004651"/>
    </source>
</evidence>
<dbReference type="AlphaFoldDB" id="A0A9D2GT66"/>
<dbReference type="GO" id="GO:0005385">
    <property type="term" value="F:zinc ion transmembrane transporter activity"/>
    <property type="evidence" value="ECO:0007669"/>
    <property type="project" value="TreeGrafter"/>
</dbReference>
<dbReference type="InterPro" id="IPR003689">
    <property type="entry name" value="ZIP"/>
</dbReference>
<feature type="transmembrane region" description="Helical" evidence="8">
    <location>
        <begin position="38"/>
        <end position="59"/>
    </location>
</feature>
<dbReference type="EMBL" id="DXAQ01000103">
    <property type="protein sequence ID" value="HIZ89598.1"/>
    <property type="molecule type" value="Genomic_DNA"/>
</dbReference>